<reference evidence="6 7" key="1">
    <citation type="journal article" date="2024" name="Science">
        <title>Giant polyketide synthase enzymes in the biosynthesis of giant marine polyether toxins.</title>
        <authorList>
            <person name="Fallon T.R."/>
            <person name="Shende V.V."/>
            <person name="Wierzbicki I.H."/>
            <person name="Pendleton A.L."/>
            <person name="Watervoot N.F."/>
            <person name="Auber R.P."/>
            <person name="Gonzalez D.J."/>
            <person name="Wisecaver J.H."/>
            <person name="Moore B.S."/>
        </authorList>
    </citation>
    <scope>NUCLEOTIDE SEQUENCE [LARGE SCALE GENOMIC DNA]</scope>
    <source>
        <strain evidence="6 7">12B1</strain>
    </source>
</reference>
<dbReference type="CDD" id="cd00167">
    <property type="entry name" value="SANT"/>
    <property type="match status" value="2"/>
</dbReference>
<dbReference type="InterPro" id="IPR001005">
    <property type="entry name" value="SANT/Myb"/>
</dbReference>
<feature type="domain" description="Myb-like" evidence="4">
    <location>
        <begin position="84"/>
        <end position="135"/>
    </location>
</feature>
<dbReference type="PROSITE" id="PS50090">
    <property type="entry name" value="MYB_LIKE"/>
    <property type="match status" value="2"/>
</dbReference>
<feature type="domain" description="HTH myb-type" evidence="5">
    <location>
        <begin position="84"/>
        <end position="139"/>
    </location>
</feature>
<proteinExistence type="predicted"/>
<feature type="domain" description="Myb-like" evidence="4">
    <location>
        <begin position="136"/>
        <end position="186"/>
    </location>
</feature>
<gene>
    <name evidence="6" type="ORF">AB1Y20_004592</name>
</gene>
<keyword evidence="7" id="KW-1185">Reference proteome</keyword>
<evidence type="ECO:0000259" key="4">
    <source>
        <dbReference type="PROSITE" id="PS50090"/>
    </source>
</evidence>
<feature type="region of interest" description="Disordered" evidence="3">
    <location>
        <begin position="199"/>
        <end position="243"/>
    </location>
</feature>
<evidence type="ECO:0000313" key="7">
    <source>
        <dbReference type="Proteomes" id="UP001515480"/>
    </source>
</evidence>
<dbReference type="AlphaFoldDB" id="A0AB34IZ80"/>
<dbReference type="InterPro" id="IPR017930">
    <property type="entry name" value="Myb_dom"/>
</dbReference>
<dbReference type="PANTHER" id="PTHR45614:SF25">
    <property type="entry name" value="MYB PROTEIN"/>
    <property type="match status" value="1"/>
</dbReference>
<evidence type="ECO:0000259" key="5">
    <source>
        <dbReference type="PROSITE" id="PS51294"/>
    </source>
</evidence>
<comment type="caution">
    <text evidence="6">The sequence shown here is derived from an EMBL/GenBank/DDBJ whole genome shotgun (WGS) entry which is preliminary data.</text>
</comment>
<feature type="domain" description="HTH myb-type" evidence="5">
    <location>
        <begin position="140"/>
        <end position="190"/>
    </location>
</feature>
<organism evidence="6 7">
    <name type="scientific">Prymnesium parvum</name>
    <name type="common">Toxic golden alga</name>
    <dbReference type="NCBI Taxonomy" id="97485"/>
    <lineage>
        <taxon>Eukaryota</taxon>
        <taxon>Haptista</taxon>
        <taxon>Haptophyta</taxon>
        <taxon>Prymnesiophyceae</taxon>
        <taxon>Prymnesiales</taxon>
        <taxon>Prymnesiaceae</taxon>
        <taxon>Prymnesium</taxon>
    </lineage>
</organism>
<dbReference type="EMBL" id="JBGBPQ010000016">
    <property type="protein sequence ID" value="KAL1508491.1"/>
    <property type="molecule type" value="Genomic_DNA"/>
</dbReference>
<feature type="compositionally biased region" description="Basic and acidic residues" evidence="3">
    <location>
        <begin position="199"/>
        <end position="208"/>
    </location>
</feature>
<dbReference type="InterPro" id="IPR009057">
    <property type="entry name" value="Homeodomain-like_sf"/>
</dbReference>
<name>A0AB34IZ80_PRYPA</name>
<evidence type="ECO:0000256" key="2">
    <source>
        <dbReference type="ARBA" id="ARBA00023125"/>
    </source>
</evidence>
<evidence type="ECO:0000256" key="1">
    <source>
        <dbReference type="ARBA" id="ARBA00022737"/>
    </source>
</evidence>
<dbReference type="Pfam" id="PF13921">
    <property type="entry name" value="Myb_DNA-bind_6"/>
    <property type="match status" value="1"/>
</dbReference>
<feature type="region of interest" description="Disordered" evidence="3">
    <location>
        <begin position="65"/>
        <end position="84"/>
    </location>
</feature>
<dbReference type="GO" id="GO:0005634">
    <property type="term" value="C:nucleus"/>
    <property type="evidence" value="ECO:0007669"/>
    <property type="project" value="TreeGrafter"/>
</dbReference>
<evidence type="ECO:0000313" key="6">
    <source>
        <dbReference type="EMBL" id="KAL1508491.1"/>
    </source>
</evidence>
<dbReference type="GO" id="GO:0000981">
    <property type="term" value="F:DNA-binding transcription factor activity, RNA polymerase II-specific"/>
    <property type="evidence" value="ECO:0007669"/>
    <property type="project" value="TreeGrafter"/>
</dbReference>
<keyword evidence="2" id="KW-0238">DNA-binding</keyword>
<dbReference type="SMART" id="SM00717">
    <property type="entry name" value="SANT"/>
    <property type="match status" value="2"/>
</dbReference>
<dbReference type="FunFam" id="1.10.10.60:FF:000010">
    <property type="entry name" value="Transcriptional activator Myb isoform A"/>
    <property type="match status" value="1"/>
</dbReference>
<dbReference type="GO" id="GO:0000978">
    <property type="term" value="F:RNA polymerase II cis-regulatory region sequence-specific DNA binding"/>
    <property type="evidence" value="ECO:0007669"/>
    <property type="project" value="TreeGrafter"/>
</dbReference>
<accession>A0AB34IZ80</accession>
<keyword evidence="1" id="KW-0677">Repeat</keyword>
<dbReference type="Proteomes" id="UP001515480">
    <property type="component" value="Unassembled WGS sequence"/>
</dbReference>
<dbReference type="InterPro" id="IPR050560">
    <property type="entry name" value="MYB_TF"/>
</dbReference>
<evidence type="ECO:0000256" key="3">
    <source>
        <dbReference type="SAM" id="MobiDB-lite"/>
    </source>
</evidence>
<dbReference type="PROSITE" id="PS51294">
    <property type="entry name" value="HTH_MYB"/>
    <property type="match status" value="2"/>
</dbReference>
<dbReference type="PANTHER" id="PTHR45614">
    <property type="entry name" value="MYB PROTEIN-RELATED"/>
    <property type="match status" value="1"/>
</dbReference>
<sequence length="354" mass="38278">MAASPSAHFELPLGGTATQVEGEPMAQVETEEEDDAISFPLLHADSSPSDSEDDESEKAYHIEIEGLEPLGEGDEPEQRRGVSKLGIGKKSWTAAEDDILAEIVAKNGAQRWSTVASHLPGRAGKQCRERWFNHLCPEVKKGSWTEEEDRVIMESVQRYGTKWSAIVKLMPGRTDNAIKNRYNSAMRRYKRLQRLQEAAERGEGEMPKMRARSTSGSVSLALKKRKRDLGESEETDTGSEAVVVSRPKVQAKEDASLADIKIDLAPATSHTMPPLTELDLDGVLNNGISPNSASAFLSQISPTQLGQPHMFDSSARASGDGAALLLDDSGSGSGAKSSPFDFSSALQAARCSHS</sequence>
<feature type="region of interest" description="Disordered" evidence="3">
    <location>
        <begin position="1"/>
        <end position="60"/>
    </location>
</feature>
<protein>
    <submittedName>
        <fullName evidence="6">Uncharacterized protein</fullName>
    </submittedName>
</protein>
<dbReference type="Gene3D" id="1.10.10.60">
    <property type="entry name" value="Homeodomain-like"/>
    <property type="match status" value="2"/>
</dbReference>
<dbReference type="SUPFAM" id="SSF46689">
    <property type="entry name" value="Homeodomain-like"/>
    <property type="match status" value="1"/>
</dbReference>